<feature type="region of interest" description="Disordered" evidence="1">
    <location>
        <begin position="321"/>
        <end position="372"/>
    </location>
</feature>
<reference evidence="2" key="2">
    <citation type="submission" date="2025-09" db="UniProtKB">
        <authorList>
            <consortium name="Ensembl"/>
        </authorList>
    </citation>
    <scope>IDENTIFICATION</scope>
</reference>
<evidence type="ECO:0000313" key="3">
    <source>
        <dbReference type="Proteomes" id="UP000264820"/>
    </source>
</evidence>
<sequence length="608" mass="67939">GNAQLQMDTLDGYHAVQYERKLPSLEARKRRRHHLSHRSAAGKKKWGRPDVCYFSSANCTLTVGWSALLVPIKKIKKIPMCHTKVSQMWLFFNAKMQFLSVFCLLPSKVQARMTFSCYLQRVQKRLLAESRVKGIPAWADKDNDQMELVVRFLRRAASNLQQDVNVVLPSHQLPVQDRRRILSHQLGEFIQSYEKTNGKPSCCVQWSDCNRHLSLPLFFSESDLEEVLTFYTQKNKSATVFLGTKVRRVKKAFHEIHASKEPGKCETPKISSDTDSKATESQPAVCLSEGQLTGFGHAKIHPQVHSSQRCSGVPVTSDFPHINQQSCSISPSSLPRHRPPPLPPQPPSYAQSLAKSQFRQTETPGPVYTPHPTQLLWKIPSSTALSSSSGAASSITSALHIYSQKLSRPTSAGSSKLKSNFEGGFGELNSLTVQAQSNQQAFISALQKLADKQVARNTAGSSHINLLTRHVSSLATFLTKWSHLELGYVQIRMYSMLVKANCSNDMTQGVKWLLVNQGDCCFDSCLRSQTVQTIRQGIDRPPTIFLTVGCKGISCCCCGTQAVTIPVENIDTWPVKILLDQFELFFVTISISHHTLYKLVFCTKIAFL</sequence>
<dbReference type="STRING" id="109280.ENSHCOP00000011223"/>
<proteinExistence type="predicted"/>
<dbReference type="Proteomes" id="UP000264820">
    <property type="component" value="Unplaced"/>
</dbReference>
<reference evidence="2" key="1">
    <citation type="submission" date="2025-08" db="UniProtKB">
        <authorList>
            <consortium name="Ensembl"/>
        </authorList>
    </citation>
    <scope>IDENTIFICATION</scope>
</reference>
<accession>A0A3Q2Y186</accession>
<dbReference type="OMA" id="AKCAISC"/>
<dbReference type="GeneTree" id="ENSGT00940000177781"/>
<feature type="compositionally biased region" description="Polar residues" evidence="1">
    <location>
        <begin position="349"/>
        <end position="363"/>
    </location>
</feature>
<keyword evidence="3" id="KW-1185">Reference proteome</keyword>
<name>A0A3Q2Y186_HIPCM</name>
<protein>
    <submittedName>
        <fullName evidence="2">Uncharacterized protein</fullName>
    </submittedName>
</protein>
<dbReference type="Ensembl" id="ENSHCOT00000017880.1">
    <property type="protein sequence ID" value="ENSHCOP00000011223.1"/>
    <property type="gene ID" value="ENSHCOG00000014009.1"/>
</dbReference>
<evidence type="ECO:0000256" key="1">
    <source>
        <dbReference type="SAM" id="MobiDB-lite"/>
    </source>
</evidence>
<evidence type="ECO:0000313" key="2">
    <source>
        <dbReference type="Ensembl" id="ENSHCOP00000011223.1"/>
    </source>
</evidence>
<feature type="region of interest" description="Disordered" evidence="1">
    <location>
        <begin position="260"/>
        <end position="282"/>
    </location>
</feature>
<dbReference type="AlphaFoldDB" id="A0A3Q2Y186"/>
<organism evidence="2 3">
    <name type="scientific">Hippocampus comes</name>
    <name type="common">Tiger tail seahorse</name>
    <dbReference type="NCBI Taxonomy" id="109280"/>
    <lineage>
        <taxon>Eukaryota</taxon>
        <taxon>Metazoa</taxon>
        <taxon>Chordata</taxon>
        <taxon>Craniata</taxon>
        <taxon>Vertebrata</taxon>
        <taxon>Euteleostomi</taxon>
        <taxon>Actinopterygii</taxon>
        <taxon>Neopterygii</taxon>
        <taxon>Teleostei</taxon>
        <taxon>Neoteleostei</taxon>
        <taxon>Acanthomorphata</taxon>
        <taxon>Syngnathiaria</taxon>
        <taxon>Syngnathiformes</taxon>
        <taxon>Syngnathoidei</taxon>
        <taxon>Syngnathidae</taxon>
        <taxon>Hippocampus</taxon>
    </lineage>
</organism>
<feature type="compositionally biased region" description="Basic and acidic residues" evidence="1">
    <location>
        <begin position="260"/>
        <end position="278"/>
    </location>
</feature>